<evidence type="ECO:0000313" key="1">
    <source>
        <dbReference type="EMBL" id="VFQ92586.1"/>
    </source>
</evidence>
<organism evidence="1 2">
    <name type="scientific">Cuscuta campestris</name>
    <dbReference type="NCBI Taxonomy" id="132261"/>
    <lineage>
        <taxon>Eukaryota</taxon>
        <taxon>Viridiplantae</taxon>
        <taxon>Streptophyta</taxon>
        <taxon>Embryophyta</taxon>
        <taxon>Tracheophyta</taxon>
        <taxon>Spermatophyta</taxon>
        <taxon>Magnoliopsida</taxon>
        <taxon>eudicotyledons</taxon>
        <taxon>Gunneridae</taxon>
        <taxon>Pentapetalae</taxon>
        <taxon>asterids</taxon>
        <taxon>lamiids</taxon>
        <taxon>Solanales</taxon>
        <taxon>Convolvulaceae</taxon>
        <taxon>Cuscuteae</taxon>
        <taxon>Cuscuta</taxon>
        <taxon>Cuscuta subgen. Grammica</taxon>
        <taxon>Cuscuta sect. Cleistogrammica</taxon>
    </lineage>
</organism>
<name>A0A484MWI5_9ASTE</name>
<proteinExistence type="predicted"/>
<keyword evidence="2" id="KW-1185">Reference proteome</keyword>
<evidence type="ECO:0000313" key="2">
    <source>
        <dbReference type="Proteomes" id="UP000595140"/>
    </source>
</evidence>
<dbReference type="PANTHER" id="PTHR33431">
    <property type="entry name" value="ENABLED-LIKE PROTEIN (DUF1635)"/>
    <property type="match status" value="1"/>
</dbReference>
<dbReference type="OrthoDB" id="1926156at2759"/>
<dbReference type="EMBL" id="OOIL02004591">
    <property type="protein sequence ID" value="VFQ92586.1"/>
    <property type="molecule type" value="Genomic_DNA"/>
</dbReference>
<accession>A0A484MWI5</accession>
<dbReference type="AlphaFoldDB" id="A0A484MWI5"/>
<dbReference type="Proteomes" id="UP000595140">
    <property type="component" value="Unassembled WGS sequence"/>
</dbReference>
<sequence>MEDQCIPFALPFFFQEEGIEELKQSLFYTTMELENTIVCAHDEISKKDQEILHLKNLLAEIVKERDEFVEKWRILGFEKALLLQQVNRHFHKHLVGVADADSNSEDQRTLSSSDSDGVVFQPLPASVAADEVLPKMPLPENGKFLKAVVEAGPLLQTLLLAGPLPDWQRPPPQLDIPPVTMSPAVSTPPHRIHQESVLCAGEAKKRAANGARDTSSSPSKYQRVFPSTAIISTS</sequence>
<protein>
    <submittedName>
        <fullName evidence="1">Uncharacterized protein</fullName>
    </submittedName>
</protein>
<dbReference type="Pfam" id="PF07795">
    <property type="entry name" value="DUF1635"/>
    <property type="match status" value="1"/>
</dbReference>
<dbReference type="InterPro" id="IPR012862">
    <property type="entry name" value="DUF1635"/>
</dbReference>
<gene>
    <name evidence="1" type="ORF">CCAM_LOCUS34362</name>
</gene>
<reference evidence="1 2" key="1">
    <citation type="submission" date="2018-04" db="EMBL/GenBank/DDBJ databases">
        <authorList>
            <person name="Vogel A."/>
        </authorList>
    </citation>
    <scope>NUCLEOTIDE SEQUENCE [LARGE SCALE GENOMIC DNA]</scope>
</reference>
<dbReference type="PANTHER" id="PTHR33431:SF2">
    <property type="entry name" value="CAMP-DEPENDENT PROTEIN KINASE CATALYTIC SUBUNIT-LIKE"/>
    <property type="match status" value="1"/>
</dbReference>